<dbReference type="EMBL" id="QGNW01000265">
    <property type="protein sequence ID" value="RVW80491.1"/>
    <property type="molecule type" value="Genomic_DNA"/>
</dbReference>
<organism evidence="1 2">
    <name type="scientific">Vitis vinifera</name>
    <name type="common">Grape</name>
    <dbReference type="NCBI Taxonomy" id="29760"/>
    <lineage>
        <taxon>Eukaryota</taxon>
        <taxon>Viridiplantae</taxon>
        <taxon>Streptophyta</taxon>
        <taxon>Embryophyta</taxon>
        <taxon>Tracheophyta</taxon>
        <taxon>Spermatophyta</taxon>
        <taxon>Magnoliopsida</taxon>
        <taxon>eudicotyledons</taxon>
        <taxon>Gunneridae</taxon>
        <taxon>Pentapetalae</taxon>
        <taxon>rosids</taxon>
        <taxon>Vitales</taxon>
        <taxon>Vitaceae</taxon>
        <taxon>Viteae</taxon>
        <taxon>Vitis</taxon>
    </lineage>
</organism>
<dbReference type="Proteomes" id="UP000288805">
    <property type="component" value="Unassembled WGS sequence"/>
</dbReference>
<dbReference type="AlphaFoldDB" id="A0A438H849"/>
<gene>
    <name evidence="1" type="primary">RE1_728</name>
    <name evidence="1" type="ORF">CK203_052841</name>
</gene>
<accession>A0A438H849</accession>
<comment type="caution">
    <text evidence="1">The sequence shown here is derived from an EMBL/GenBank/DDBJ whole genome shotgun (WGS) entry which is preliminary data.</text>
</comment>
<dbReference type="CDD" id="cd09272">
    <property type="entry name" value="RNase_HI_RT_Ty1"/>
    <property type="match status" value="1"/>
</dbReference>
<sequence>MHQLDMKNAFLNGELEEEVFMDLPSGFESMLGVGKSQADHTLFYKHSTTGKIAILIVYVDDIILTDIAFSVNVVSQFMHSLGKERFEAAYRILKYLKGKHRRGLIFENQGHSRIEAYTDADWARSIIDRWSTLDYYTFIGGNLVTWRSKKQTVVARISVEAEFRVVAHGICKLLWLKKLLKDLKVPSPMPMKLYCDNKVEIIIARPGISLPIGKVPLKGSTPLSLIKVSTD</sequence>
<reference evidence="1 2" key="1">
    <citation type="journal article" date="2018" name="PLoS Genet.">
        <title>Population sequencing reveals clonal diversity and ancestral inbreeding in the grapevine cultivar Chardonnay.</title>
        <authorList>
            <person name="Roach M.J."/>
            <person name="Johnson D.L."/>
            <person name="Bohlmann J."/>
            <person name="van Vuuren H.J."/>
            <person name="Jones S.J."/>
            <person name="Pretorius I.S."/>
            <person name="Schmidt S.A."/>
            <person name="Borneman A.R."/>
        </authorList>
    </citation>
    <scope>NUCLEOTIDE SEQUENCE [LARGE SCALE GENOMIC DNA]</scope>
    <source>
        <strain evidence="2">cv. Chardonnay</strain>
        <tissue evidence="1">Leaf</tissue>
    </source>
</reference>
<name>A0A438H849_VITVI</name>
<proteinExistence type="predicted"/>
<dbReference type="PANTHER" id="PTHR11439">
    <property type="entry name" value="GAG-POL-RELATED RETROTRANSPOSON"/>
    <property type="match status" value="1"/>
</dbReference>
<dbReference type="PANTHER" id="PTHR11439:SF440">
    <property type="entry name" value="INTEGRASE CATALYTIC DOMAIN-CONTAINING PROTEIN"/>
    <property type="match status" value="1"/>
</dbReference>
<protein>
    <submittedName>
        <fullName evidence="1">Retrovirus-related Pol polyprotein from transposon RE1</fullName>
    </submittedName>
</protein>
<evidence type="ECO:0000313" key="1">
    <source>
        <dbReference type="EMBL" id="RVW80491.1"/>
    </source>
</evidence>
<evidence type="ECO:0000313" key="2">
    <source>
        <dbReference type="Proteomes" id="UP000288805"/>
    </source>
</evidence>